<protein>
    <submittedName>
        <fullName evidence="2">Uncharacterized protein</fullName>
    </submittedName>
</protein>
<evidence type="ECO:0000313" key="3">
    <source>
        <dbReference type="Proteomes" id="UP000075885"/>
    </source>
</evidence>
<reference evidence="3" key="1">
    <citation type="submission" date="2013-03" db="EMBL/GenBank/DDBJ databases">
        <title>The Genome Sequence of Anopheles epiroticus epiroticus2.</title>
        <authorList>
            <consortium name="The Broad Institute Genomics Platform"/>
            <person name="Neafsey D.E."/>
            <person name="Howell P."/>
            <person name="Walker B."/>
            <person name="Young S.K."/>
            <person name="Zeng Q."/>
            <person name="Gargeya S."/>
            <person name="Fitzgerald M."/>
            <person name="Haas B."/>
            <person name="Abouelleil A."/>
            <person name="Allen A.W."/>
            <person name="Alvarado L."/>
            <person name="Arachchi H.M."/>
            <person name="Berlin A.M."/>
            <person name="Chapman S.B."/>
            <person name="Gainer-Dewar J."/>
            <person name="Goldberg J."/>
            <person name="Griggs A."/>
            <person name="Gujja S."/>
            <person name="Hansen M."/>
            <person name="Howarth C."/>
            <person name="Imamovic A."/>
            <person name="Ireland A."/>
            <person name="Larimer J."/>
            <person name="McCowan C."/>
            <person name="Murphy C."/>
            <person name="Pearson M."/>
            <person name="Poon T.W."/>
            <person name="Priest M."/>
            <person name="Roberts A."/>
            <person name="Saif S."/>
            <person name="Shea T."/>
            <person name="Sisk P."/>
            <person name="Sykes S."/>
            <person name="Wortman J."/>
            <person name="Nusbaum C."/>
            <person name="Birren B."/>
        </authorList>
    </citation>
    <scope>NUCLEOTIDE SEQUENCE [LARGE SCALE GENOMIC DNA]</scope>
    <source>
        <strain evidence="3">Epiroticus2</strain>
    </source>
</reference>
<dbReference type="VEuPathDB" id="VectorBase:AEPI007218"/>
<name>A0A182PJV2_9DIPT</name>
<feature type="compositionally biased region" description="Polar residues" evidence="1">
    <location>
        <begin position="121"/>
        <end position="131"/>
    </location>
</feature>
<evidence type="ECO:0000313" key="2">
    <source>
        <dbReference type="EnsemblMetazoa" id="AEPI007218-PA"/>
    </source>
</evidence>
<accession>A0A182PJV2</accession>
<keyword evidence="3" id="KW-1185">Reference proteome</keyword>
<dbReference type="AlphaFoldDB" id="A0A182PJV2"/>
<proteinExistence type="predicted"/>
<organism evidence="2 3">
    <name type="scientific">Anopheles epiroticus</name>
    <dbReference type="NCBI Taxonomy" id="199890"/>
    <lineage>
        <taxon>Eukaryota</taxon>
        <taxon>Metazoa</taxon>
        <taxon>Ecdysozoa</taxon>
        <taxon>Arthropoda</taxon>
        <taxon>Hexapoda</taxon>
        <taxon>Insecta</taxon>
        <taxon>Pterygota</taxon>
        <taxon>Neoptera</taxon>
        <taxon>Endopterygota</taxon>
        <taxon>Diptera</taxon>
        <taxon>Nematocera</taxon>
        <taxon>Culicoidea</taxon>
        <taxon>Culicidae</taxon>
        <taxon>Anophelinae</taxon>
        <taxon>Anopheles</taxon>
    </lineage>
</organism>
<dbReference type="Proteomes" id="UP000075885">
    <property type="component" value="Unassembled WGS sequence"/>
</dbReference>
<sequence length="131" mass="13827">MRLPNEPKPAASSDFARGGSLFRSLRSRLADAVSGPGPVAGRASAPAAPEREGHNGPMDANGDALVGGQRQATIEVQPVMIRKTPKFPSRERHLAIRRKNRVPPAELVELAASPSCPGSPMSVTSGRRLSK</sequence>
<feature type="region of interest" description="Disordered" evidence="1">
    <location>
        <begin position="111"/>
        <end position="131"/>
    </location>
</feature>
<feature type="region of interest" description="Disordered" evidence="1">
    <location>
        <begin position="31"/>
        <end position="64"/>
    </location>
</feature>
<reference evidence="2" key="2">
    <citation type="submission" date="2020-05" db="UniProtKB">
        <authorList>
            <consortium name="EnsemblMetazoa"/>
        </authorList>
    </citation>
    <scope>IDENTIFICATION</scope>
    <source>
        <strain evidence="2">Epiroticus2</strain>
    </source>
</reference>
<evidence type="ECO:0000256" key="1">
    <source>
        <dbReference type="SAM" id="MobiDB-lite"/>
    </source>
</evidence>
<dbReference type="EnsemblMetazoa" id="AEPI007218-RA">
    <property type="protein sequence ID" value="AEPI007218-PA"/>
    <property type="gene ID" value="AEPI007218"/>
</dbReference>